<organism evidence="2 3">
    <name type="scientific">Helicoverpa armigera</name>
    <name type="common">Cotton bollworm</name>
    <name type="synonym">Heliothis armigera</name>
    <dbReference type="NCBI Taxonomy" id="29058"/>
    <lineage>
        <taxon>Eukaryota</taxon>
        <taxon>Metazoa</taxon>
        <taxon>Ecdysozoa</taxon>
        <taxon>Arthropoda</taxon>
        <taxon>Hexapoda</taxon>
        <taxon>Insecta</taxon>
        <taxon>Pterygota</taxon>
        <taxon>Neoptera</taxon>
        <taxon>Endopterygota</taxon>
        <taxon>Lepidoptera</taxon>
        <taxon>Glossata</taxon>
        <taxon>Ditrysia</taxon>
        <taxon>Noctuoidea</taxon>
        <taxon>Noctuidae</taxon>
        <taxon>Heliothinae</taxon>
        <taxon>Helicoverpa</taxon>
    </lineage>
</organism>
<dbReference type="Gene3D" id="1.10.150.130">
    <property type="match status" value="1"/>
</dbReference>
<sequence>MVPLLKMLTSEIIILFQNASSSTPQSYPGGRDALWLAFTRRKTPEVALDLMLASVSENKMKQYSVTYKLWWQFCHENSINLFEPDIASIITFLVHQYNKGSSYGSINSHRSALSLLVGNNIGSDEQIKRLLNGVNKVKPPRRINAGWMKWRQVTRTTCDPRIPFKLKGKIYKNMIRPAVLYGS</sequence>
<reference evidence="2 3" key="1">
    <citation type="journal article" date="2017" name="BMC Biol.">
        <title>Genomic innovations, transcriptional plasticity and gene loss underlying the evolution and divergence of two highly polyphagous and invasive Helicoverpa pest species.</title>
        <authorList>
            <person name="Pearce S.L."/>
            <person name="Clarke D.F."/>
            <person name="East P.D."/>
            <person name="Elfekih S."/>
            <person name="Gordon K.H."/>
            <person name="Jermiin L.S."/>
            <person name="McGaughran A."/>
            <person name="Oakeshott J.G."/>
            <person name="Papanikolaou A."/>
            <person name="Perera O.P."/>
            <person name="Rane R.V."/>
            <person name="Richards S."/>
            <person name="Tay W.T."/>
            <person name="Walsh T.K."/>
            <person name="Anderson A."/>
            <person name="Anderson C.J."/>
            <person name="Asgari S."/>
            <person name="Board P.G."/>
            <person name="Bretschneider A."/>
            <person name="Campbell P.M."/>
            <person name="Chertemps T."/>
            <person name="Christeller J.T."/>
            <person name="Coppin C.W."/>
            <person name="Downes S.J."/>
            <person name="Duan G."/>
            <person name="Farnsworth C.A."/>
            <person name="Good R.T."/>
            <person name="Han L.B."/>
            <person name="Han Y.C."/>
            <person name="Hatje K."/>
            <person name="Horne I."/>
            <person name="Huang Y.P."/>
            <person name="Hughes D.S."/>
            <person name="Jacquin-Joly E."/>
            <person name="James W."/>
            <person name="Jhangiani S."/>
            <person name="Kollmar M."/>
            <person name="Kuwar S.S."/>
            <person name="Li S."/>
            <person name="Liu N.Y."/>
            <person name="Maibeche M.T."/>
            <person name="Miller J.R."/>
            <person name="Montagne N."/>
            <person name="Perry T."/>
            <person name="Qu J."/>
            <person name="Song S.V."/>
            <person name="Sutton G.G."/>
            <person name="Vogel H."/>
            <person name="Walenz B.P."/>
            <person name="Xu W."/>
            <person name="Zhang H.J."/>
            <person name="Zou Z."/>
            <person name="Batterham P."/>
            <person name="Edwards O.R."/>
            <person name="Feyereisen R."/>
            <person name="Gibbs R.A."/>
            <person name="Heckel D.G."/>
            <person name="McGrath A."/>
            <person name="Robin C."/>
            <person name="Scherer S.E."/>
            <person name="Worley K.C."/>
            <person name="Wu Y.D."/>
        </authorList>
    </citation>
    <scope>NUCLEOTIDE SEQUENCE [LARGE SCALE GENOMIC DNA]</scope>
    <source>
        <strain evidence="2">Harm_GR_Male_#8</strain>
        <tissue evidence="2">Whole organism</tissue>
    </source>
</reference>
<keyword evidence="3" id="KW-1185">Reference proteome</keyword>
<dbReference type="PANTHER" id="PTHR35617">
    <property type="entry name" value="PHAGE_INTEGRASE DOMAIN-CONTAINING PROTEIN"/>
    <property type="match status" value="1"/>
</dbReference>
<dbReference type="OrthoDB" id="6769862at2759"/>
<dbReference type="Proteomes" id="UP000249218">
    <property type="component" value="Unassembled WGS sequence"/>
</dbReference>
<dbReference type="InterPro" id="IPR010998">
    <property type="entry name" value="Integrase_recombinase_N"/>
</dbReference>
<proteinExistence type="predicted"/>
<dbReference type="GO" id="GO:0003677">
    <property type="term" value="F:DNA binding"/>
    <property type="evidence" value="ECO:0007669"/>
    <property type="project" value="UniProtKB-KW"/>
</dbReference>
<evidence type="ECO:0000256" key="1">
    <source>
        <dbReference type="ARBA" id="ARBA00023125"/>
    </source>
</evidence>
<dbReference type="EMBL" id="KZ150238">
    <property type="protein sequence ID" value="PZC71953.1"/>
    <property type="molecule type" value="Genomic_DNA"/>
</dbReference>
<evidence type="ECO:0000313" key="2">
    <source>
        <dbReference type="EMBL" id="PZC71953.1"/>
    </source>
</evidence>
<evidence type="ECO:0000313" key="3">
    <source>
        <dbReference type="Proteomes" id="UP000249218"/>
    </source>
</evidence>
<evidence type="ECO:0008006" key="4">
    <source>
        <dbReference type="Google" id="ProtNLM"/>
    </source>
</evidence>
<name>A0A2W1BJV6_HELAM</name>
<dbReference type="PANTHER" id="PTHR35617:SF3">
    <property type="entry name" value="CORE-BINDING (CB) DOMAIN-CONTAINING PROTEIN"/>
    <property type="match status" value="1"/>
</dbReference>
<accession>A0A2W1BJV6</accession>
<keyword evidence="1" id="KW-0238">DNA-binding</keyword>
<dbReference type="SUPFAM" id="SSF47823">
    <property type="entry name" value="lambda integrase-like, N-terminal domain"/>
    <property type="match status" value="1"/>
</dbReference>
<protein>
    <recommendedName>
        <fullName evidence="4">Core-binding (CB) domain-containing protein</fullName>
    </recommendedName>
</protein>
<gene>
    <name evidence="2" type="primary">HaOG212233</name>
    <name evidence="2" type="ORF">B5X24_HaOG212233</name>
</gene>
<dbReference type="AlphaFoldDB" id="A0A2W1BJV6"/>